<dbReference type="InterPro" id="IPR036513">
    <property type="entry name" value="STAS_dom_sf"/>
</dbReference>
<dbReference type="SUPFAM" id="SSF52091">
    <property type="entry name" value="SpoIIaa-like"/>
    <property type="match status" value="1"/>
</dbReference>
<dbReference type="SUPFAM" id="SSF52172">
    <property type="entry name" value="CheY-like"/>
    <property type="match status" value="1"/>
</dbReference>
<dbReference type="Gene3D" id="3.30.750.24">
    <property type="entry name" value="STAS domain"/>
    <property type="match status" value="1"/>
</dbReference>
<organism evidence="3 4">
    <name type="scientific">Kribbella sancticallisti</name>
    <dbReference type="NCBI Taxonomy" id="460087"/>
    <lineage>
        <taxon>Bacteria</taxon>
        <taxon>Bacillati</taxon>
        <taxon>Actinomycetota</taxon>
        <taxon>Actinomycetes</taxon>
        <taxon>Propionibacteriales</taxon>
        <taxon>Kribbellaceae</taxon>
        <taxon>Kribbella</taxon>
    </lineage>
</organism>
<dbReference type="Proteomes" id="UP001500393">
    <property type="component" value="Unassembled WGS sequence"/>
</dbReference>
<dbReference type="InterPro" id="IPR005561">
    <property type="entry name" value="ANTAR"/>
</dbReference>
<dbReference type="PROSITE" id="PS50801">
    <property type="entry name" value="STAS"/>
    <property type="match status" value="1"/>
</dbReference>
<evidence type="ECO:0000259" key="1">
    <source>
        <dbReference type="PROSITE" id="PS50801"/>
    </source>
</evidence>
<dbReference type="PROSITE" id="PS50921">
    <property type="entry name" value="ANTAR"/>
    <property type="match status" value="1"/>
</dbReference>
<evidence type="ECO:0000259" key="2">
    <source>
        <dbReference type="PROSITE" id="PS50921"/>
    </source>
</evidence>
<dbReference type="InterPro" id="IPR002645">
    <property type="entry name" value="STAS_dom"/>
</dbReference>
<dbReference type="Gene3D" id="1.10.10.10">
    <property type="entry name" value="Winged helix-like DNA-binding domain superfamily/Winged helix DNA-binding domain"/>
    <property type="match status" value="1"/>
</dbReference>
<comment type="caution">
    <text evidence="3">The sequence shown here is derived from an EMBL/GenBank/DDBJ whole genome shotgun (WGS) entry which is preliminary data.</text>
</comment>
<evidence type="ECO:0000313" key="4">
    <source>
        <dbReference type="Proteomes" id="UP001500393"/>
    </source>
</evidence>
<gene>
    <name evidence="3" type="ORF">GCM10009789_46700</name>
</gene>
<feature type="domain" description="STAS" evidence="1">
    <location>
        <begin position="27"/>
        <end position="138"/>
    </location>
</feature>
<accession>A0ABN2DVB5</accession>
<keyword evidence="4" id="KW-1185">Reference proteome</keyword>
<proteinExistence type="predicted"/>
<protein>
    <recommendedName>
        <fullName evidence="5">ANTAR domain-containing protein</fullName>
    </recommendedName>
</protein>
<reference evidence="3 4" key="1">
    <citation type="journal article" date="2019" name="Int. J. Syst. Evol. Microbiol.">
        <title>The Global Catalogue of Microorganisms (GCM) 10K type strain sequencing project: providing services to taxonomists for standard genome sequencing and annotation.</title>
        <authorList>
            <consortium name="The Broad Institute Genomics Platform"/>
            <consortium name="The Broad Institute Genome Sequencing Center for Infectious Disease"/>
            <person name="Wu L."/>
            <person name="Ma J."/>
        </authorList>
    </citation>
    <scope>NUCLEOTIDE SEQUENCE [LARGE SCALE GENOMIC DNA]</scope>
    <source>
        <strain evidence="3 4">JCM 14969</strain>
    </source>
</reference>
<dbReference type="RefSeq" id="WP_344217281.1">
    <property type="nucleotide sequence ID" value="NZ_BAAAOS010000032.1"/>
</dbReference>
<dbReference type="SMART" id="SM01012">
    <property type="entry name" value="ANTAR"/>
    <property type="match status" value="1"/>
</dbReference>
<dbReference type="EMBL" id="BAAAOS010000032">
    <property type="protein sequence ID" value="GAA1587832.1"/>
    <property type="molecule type" value="Genomic_DNA"/>
</dbReference>
<name>A0ABN2DVB5_9ACTN</name>
<evidence type="ECO:0000313" key="3">
    <source>
        <dbReference type="EMBL" id="GAA1587832.1"/>
    </source>
</evidence>
<dbReference type="InterPro" id="IPR036388">
    <property type="entry name" value="WH-like_DNA-bd_sf"/>
</dbReference>
<sequence>MDCHHYDPTGRAIGQRFQWLVGTGPGLRVRFDFCPELLVGALSGRLGAPSTCHLRGAVRQALSNRPERLVIDTGGLVGCDRDGVTALLGSLREATSDAVPVAVSSPASDFRRLLDELALRQDLTIRTFTSLDEAVADSLAAPGAPAPNHDILLGQVRNLHRALLTRAAIEQAKGILMAVYGLDPDAAFALLVWHARNARVPVRDLASRFVSAARQLPLTSMTPLETDTLLADLAGRRQSS</sequence>
<evidence type="ECO:0008006" key="5">
    <source>
        <dbReference type="Google" id="ProtNLM"/>
    </source>
</evidence>
<dbReference type="InterPro" id="IPR011006">
    <property type="entry name" value="CheY-like_superfamily"/>
</dbReference>
<feature type="domain" description="ANTAR" evidence="2">
    <location>
        <begin position="149"/>
        <end position="210"/>
    </location>
</feature>
<dbReference type="Pfam" id="PF03861">
    <property type="entry name" value="ANTAR"/>
    <property type="match status" value="1"/>
</dbReference>